<comment type="catalytic activity">
    <reaction evidence="6">
        <text>dTTP + H2O = dTMP + diphosphate + H(+)</text>
        <dbReference type="Rhea" id="RHEA:28534"/>
        <dbReference type="ChEBI" id="CHEBI:15377"/>
        <dbReference type="ChEBI" id="CHEBI:15378"/>
        <dbReference type="ChEBI" id="CHEBI:33019"/>
        <dbReference type="ChEBI" id="CHEBI:37568"/>
        <dbReference type="ChEBI" id="CHEBI:63528"/>
        <dbReference type="EC" id="3.6.1.9"/>
    </reaction>
</comment>
<evidence type="ECO:0000313" key="8">
    <source>
        <dbReference type="Proteomes" id="UP000753219"/>
    </source>
</evidence>
<dbReference type="AlphaFoldDB" id="A0A942WIE8"/>
<dbReference type="CDD" id="cd00555">
    <property type="entry name" value="Maf"/>
    <property type="match status" value="1"/>
</dbReference>
<evidence type="ECO:0000256" key="2">
    <source>
        <dbReference type="ARBA" id="ARBA00004496"/>
    </source>
</evidence>
<organism evidence="7 8">
    <name type="scientific">Amedibacillus dolichus</name>
    <dbReference type="NCBI Taxonomy" id="31971"/>
    <lineage>
        <taxon>Bacteria</taxon>
        <taxon>Bacillati</taxon>
        <taxon>Bacillota</taxon>
        <taxon>Erysipelotrichia</taxon>
        <taxon>Erysipelotrichales</taxon>
        <taxon>Erysipelotrichaceae</taxon>
        <taxon>Amedibacillus</taxon>
    </lineage>
</organism>
<evidence type="ECO:0000256" key="1">
    <source>
        <dbReference type="ARBA" id="ARBA00001968"/>
    </source>
</evidence>
<dbReference type="SUPFAM" id="SSF52972">
    <property type="entry name" value="ITPase-like"/>
    <property type="match status" value="1"/>
</dbReference>
<dbReference type="GO" id="GO:0047429">
    <property type="term" value="F:nucleoside triphosphate diphosphatase activity"/>
    <property type="evidence" value="ECO:0007669"/>
    <property type="project" value="UniProtKB-EC"/>
</dbReference>
<dbReference type="NCBIfam" id="TIGR00172">
    <property type="entry name" value="maf"/>
    <property type="match status" value="1"/>
</dbReference>
<dbReference type="InterPro" id="IPR029001">
    <property type="entry name" value="ITPase-like_fam"/>
</dbReference>
<sequence length="196" mass="22410">MCKKLILASQSPRRKQLLEESGLDFGICSEKVEEVYRKELGKEKAIEQIAYDKADAVFRKYPEAIVLGADTMVCFQEHRLGKPKDEEEARSMLHMLSGQTHEVITGVALLSKEKQIVFHATSEVTFYELSEQMIDDYIKSEEWKDKAGAYGIQGLGKLFVRSIHGDYFNIVGLPIAKVYREIRNMQNSIEKPDFRG</sequence>
<comment type="subcellular location">
    <subcellularLocation>
        <location evidence="2 6">Cytoplasm</location>
    </subcellularLocation>
</comment>
<dbReference type="FunFam" id="3.90.950.10:FF:000005">
    <property type="entry name" value="7-methyl-GTP pyrophosphatase"/>
    <property type="match status" value="1"/>
</dbReference>
<comment type="cofactor">
    <cofactor evidence="1 6">
        <name>a divalent metal cation</name>
        <dbReference type="ChEBI" id="CHEBI:60240"/>
    </cofactor>
</comment>
<feature type="active site" description="Proton acceptor" evidence="6">
    <location>
        <position position="70"/>
    </location>
</feature>
<evidence type="ECO:0000256" key="5">
    <source>
        <dbReference type="ARBA" id="ARBA00023080"/>
    </source>
</evidence>
<comment type="similarity">
    <text evidence="6">Belongs to the Maf family. YhdE subfamily.</text>
</comment>
<evidence type="ECO:0000313" key="7">
    <source>
        <dbReference type="EMBL" id="MBS4884827.1"/>
    </source>
</evidence>
<dbReference type="PANTHER" id="PTHR43213">
    <property type="entry name" value="BIFUNCTIONAL DTTP/UTP PYROPHOSPHATASE/METHYLTRANSFERASE PROTEIN-RELATED"/>
    <property type="match status" value="1"/>
</dbReference>
<dbReference type="RefSeq" id="WP_278640622.1">
    <property type="nucleotide sequence ID" value="NZ_CAUWIX010000039.1"/>
</dbReference>
<feature type="site" description="Important for substrate specificity" evidence="6">
    <location>
        <position position="71"/>
    </location>
</feature>
<dbReference type="PANTHER" id="PTHR43213:SF5">
    <property type="entry name" value="BIFUNCTIONAL DTTP_UTP PYROPHOSPHATASE_METHYLTRANSFERASE PROTEIN-RELATED"/>
    <property type="match status" value="1"/>
</dbReference>
<dbReference type="Gene3D" id="3.90.950.10">
    <property type="match status" value="1"/>
</dbReference>
<keyword evidence="3 6" id="KW-0963">Cytoplasm</keyword>
<feature type="site" description="Important for substrate specificity" evidence="6">
    <location>
        <position position="153"/>
    </location>
</feature>
<gene>
    <name evidence="7" type="primary">maf</name>
    <name evidence="7" type="ORF">KHZ85_08705</name>
</gene>
<dbReference type="EMBL" id="JAGZMZ010000025">
    <property type="protein sequence ID" value="MBS4884827.1"/>
    <property type="molecule type" value="Genomic_DNA"/>
</dbReference>
<dbReference type="EC" id="3.6.1.9" evidence="6"/>
<evidence type="ECO:0000256" key="3">
    <source>
        <dbReference type="ARBA" id="ARBA00022490"/>
    </source>
</evidence>
<protein>
    <recommendedName>
        <fullName evidence="6">dTTP/UTP pyrophosphatase</fullName>
        <shortName evidence="6">dTTPase/UTPase</shortName>
        <ecNumber evidence="6">3.6.1.9</ecNumber>
    </recommendedName>
    <alternativeName>
        <fullName evidence="6">Nucleoside triphosphate pyrophosphatase</fullName>
    </alternativeName>
    <alternativeName>
        <fullName evidence="6">Nucleotide pyrophosphatase</fullName>
        <shortName evidence="6">Nucleotide PPase</shortName>
    </alternativeName>
</protein>
<reference evidence="7" key="1">
    <citation type="submission" date="2021-02" db="EMBL/GenBank/DDBJ databases">
        <title>Infant gut strain persistence is associated with maternal origin, phylogeny, and functional potential including surface adhesion and iron acquisition.</title>
        <authorList>
            <person name="Lou Y.C."/>
        </authorList>
    </citation>
    <scope>NUCLEOTIDE SEQUENCE</scope>
    <source>
        <strain evidence="7">L3_108_103G1_dasL3_108_103G1_concoct_2</strain>
    </source>
</reference>
<dbReference type="Proteomes" id="UP000753219">
    <property type="component" value="Unassembled WGS sequence"/>
</dbReference>
<comment type="catalytic activity">
    <reaction evidence="6">
        <text>UTP + H2O = UMP + diphosphate + H(+)</text>
        <dbReference type="Rhea" id="RHEA:29395"/>
        <dbReference type="ChEBI" id="CHEBI:15377"/>
        <dbReference type="ChEBI" id="CHEBI:15378"/>
        <dbReference type="ChEBI" id="CHEBI:33019"/>
        <dbReference type="ChEBI" id="CHEBI:46398"/>
        <dbReference type="ChEBI" id="CHEBI:57865"/>
        <dbReference type="EC" id="3.6.1.9"/>
    </reaction>
</comment>
<evidence type="ECO:0000256" key="6">
    <source>
        <dbReference type="HAMAP-Rule" id="MF_00528"/>
    </source>
</evidence>
<name>A0A942WIE8_9FIRM</name>
<dbReference type="GO" id="GO:0005737">
    <property type="term" value="C:cytoplasm"/>
    <property type="evidence" value="ECO:0007669"/>
    <property type="project" value="UniProtKB-SubCell"/>
</dbReference>
<proteinExistence type="inferred from homology"/>
<comment type="caution">
    <text evidence="6">Lacks conserved residue(s) required for the propagation of feature annotation.</text>
</comment>
<evidence type="ECO:0000256" key="4">
    <source>
        <dbReference type="ARBA" id="ARBA00022801"/>
    </source>
</evidence>
<keyword evidence="4 6" id="KW-0378">Hydrolase</keyword>
<comment type="caution">
    <text evidence="7">The sequence shown here is derived from an EMBL/GenBank/DDBJ whole genome shotgun (WGS) entry which is preliminary data.</text>
</comment>
<dbReference type="HAMAP" id="MF_00528">
    <property type="entry name" value="Maf"/>
    <property type="match status" value="1"/>
</dbReference>
<keyword evidence="5 6" id="KW-0546">Nucleotide metabolism</keyword>
<dbReference type="PIRSF" id="PIRSF006305">
    <property type="entry name" value="Maf"/>
    <property type="match status" value="1"/>
</dbReference>
<dbReference type="Pfam" id="PF02545">
    <property type="entry name" value="Maf"/>
    <property type="match status" value="1"/>
</dbReference>
<accession>A0A942WIE8</accession>
<feature type="site" description="Important for substrate specificity" evidence="6">
    <location>
        <position position="13"/>
    </location>
</feature>
<dbReference type="InterPro" id="IPR003697">
    <property type="entry name" value="Maf-like"/>
</dbReference>
<dbReference type="GO" id="GO:0009117">
    <property type="term" value="P:nucleotide metabolic process"/>
    <property type="evidence" value="ECO:0007669"/>
    <property type="project" value="UniProtKB-KW"/>
</dbReference>
<comment type="function">
    <text evidence="6">Nucleoside triphosphate pyrophosphatase that hydrolyzes dTTP and UTP. May have a dual role in cell division arrest and in preventing the incorporation of modified nucleotides into cellular nucleic acids.</text>
</comment>